<keyword evidence="8" id="KW-1185">Reference proteome</keyword>
<dbReference type="InterPro" id="IPR007156">
    <property type="entry name" value="MamQ_LemA"/>
</dbReference>
<dbReference type="PANTHER" id="PTHR34478">
    <property type="entry name" value="PROTEIN LEMA"/>
    <property type="match status" value="1"/>
</dbReference>
<evidence type="ECO:0000313" key="7">
    <source>
        <dbReference type="EMBL" id="WXL29103.1"/>
    </source>
</evidence>
<organism evidence="7 8">
    <name type="scientific">Mycoplasmopsis felifaucium</name>
    <dbReference type="NCBI Taxonomy" id="35768"/>
    <lineage>
        <taxon>Bacteria</taxon>
        <taxon>Bacillati</taxon>
        <taxon>Mycoplasmatota</taxon>
        <taxon>Mycoplasmoidales</taxon>
        <taxon>Metamycoplasmataceae</taxon>
        <taxon>Mycoplasmopsis</taxon>
    </lineage>
</organism>
<dbReference type="Gene3D" id="1.20.1440.20">
    <property type="entry name" value="LemA-like domain"/>
    <property type="match status" value="1"/>
</dbReference>
<dbReference type="Proteomes" id="UP001477443">
    <property type="component" value="Chromosome"/>
</dbReference>
<dbReference type="Pfam" id="PF04011">
    <property type="entry name" value="LemA"/>
    <property type="match status" value="1"/>
</dbReference>
<evidence type="ECO:0000256" key="1">
    <source>
        <dbReference type="ARBA" id="ARBA00004167"/>
    </source>
</evidence>
<keyword evidence="4 6" id="KW-1133">Transmembrane helix</keyword>
<sequence length="229" mass="25688">MANELDELNGPVNASGNDVNVIQKQIPVKVGGGSTFFEVILWILFIIPGLVFLLMKISARNYLRQLQQKLQHNASQIDNFLEQRVQILQNAAALVSKSVELDKDVMKSVAALRSGINPSANSDQQRVEYAAQVDNAATSLFGSIKVQMEKYPDLQSHNAIRQAMQDNSYLQREITAAREIYNDTVLQWNTEIFRWPTKQIVAARAGYTTRIPFSVSAEVKAQARSVFFN</sequence>
<dbReference type="SUPFAM" id="SSF140478">
    <property type="entry name" value="LemA-like"/>
    <property type="match status" value="1"/>
</dbReference>
<dbReference type="RefSeq" id="WP_338822703.1">
    <property type="nucleotide sequence ID" value="NZ_CP148067.1"/>
</dbReference>
<feature type="transmembrane region" description="Helical" evidence="6">
    <location>
        <begin position="39"/>
        <end position="59"/>
    </location>
</feature>
<dbReference type="EMBL" id="CP148067">
    <property type="protein sequence ID" value="WXL29103.1"/>
    <property type="molecule type" value="Genomic_DNA"/>
</dbReference>
<evidence type="ECO:0000256" key="3">
    <source>
        <dbReference type="ARBA" id="ARBA00022692"/>
    </source>
</evidence>
<evidence type="ECO:0000313" key="8">
    <source>
        <dbReference type="Proteomes" id="UP001477443"/>
    </source>
</evidence>
<reference evidence="7" key="1">
    <citation type="submission" date="2024-03" db="EMBL/GenBank/DDBJ databases">
        <title>Complete genome sequence of Mycoplasma felifaucium Z921 isolated from the trachea of a cheetah.</title>
        <authorList>
            <person name="Spergser J."/>
        </authorList>
    </citation>
    <scope>NUCLEOTIDE SEQUENCE [LARGE SCALE GENOMIC DNA]</scope>
    <source>
        <strain evidence="7">Z921</strain>
    </source>
</reference>
<evidence type="ECO:0000256" key="2">
    <source>
        <dbReference type="ARBA" id="ARBA00008854"/>
    </source>
</evidence>
<evidence type="ECO:0000256" key="5">
    <source>
        <dbReference type="ARBA" id="ARBA00023136"/>
    </source>
</evidence>
<evidence type="ECO:0000256" key="6">
    <source>
        <dbReference type="SAM" id="Phobius"/>
    </source>
</evidence>
<proteinExistence type="inferred from homology"/>
<accession>A0ABZ2RSK8</accession>
<protein>
    <submittedName>
        <fullName evidence="7">LemA family protein</fullName>
    </submittedName>
</protein>
<gene>
    <name evidence="7" type="ORF">WG617_00395</name>
</gene>
<keyword evidence="3 6" id="KW-0812">Transmembrane</keyword>
<dbReference type="PANTHER" id="PTHR34478:SF1">
    <property type="entry name" value="PROTEIN LEMA"/>
    <property type="match status" value="1"/>
</dbReference>
<comment type="subcellular location">
    <subcellularLocation>
        <location evidence="1">Membrane</location>
        <topology evidence="1">Single-pass membrane protein</topology>
    </subcellularLocation>
</comment>
<evidence type="ECO:0000256" key="4">
    <source>
        <dbReference type="ARBA" id="ARBA00022989"/>
    </source>
</evidence>
<comment type="similarity">
    <text evidence="2">Belongs to the LemA family.</text>
</comment>
<name>A0ABZ2RSK8_9BACT</name>
<keyword evidence="5 6" id="KW-0472">Membrane</keyword>
<dbReference type="InterPro" id="IPR023353">
    <property type="entry name" value="LemA-like_dom_sf"/>
</dbReference>